<proteinExistence type="predicted"/>
<evidence type="ECO:0000259" key="4">
    <source>
        <dbReference type="SMART" id="SM00479"/>
    </source>
</evidence>
<evidence type="ECO:0000256" key="2">
    <source>
        <dbReference type="SAM" id="MobiDB-lite"/>
    </source>
</evidence>
<feature type="compositionally biased region" description="Basic and acidic residues" evidence="2">
    <location>
        <begin position="1070"/>
        <end position="1084"/>
    </location>
</feature>
<feature type="region of interest" description="Disordered" evidence="2">
    <location>
        <begin position="218"/>
        <end position="237"/>
    </location>
</feature>
<feature type="region of interest" description="Disordered" evidence="2">
    <location>
        <begin position="78"/>
        <end position="106"/>
    </location>
</feature>
<feature type="transmembrane region" description="Helical" evidence="3">
    <location>
        <begin position="1088"/>
        <end position="1111"/>
    </location>
</feature>
<feature type="region of interest" description="Disordered" evidence="2">
    <location>
        <begin position="414"/>
        <end position="433"/>
    </location>
</feature>
<keyword evidence="6" id="KW-1185">Reference proteome</keyword>
<dbReference type="InterPro" id="IPR033349">
    <property type="entry name" value="ATRIP"/>
</dbReference>
<feature type="region of interest" description="Disordered" evidence="2">
    <location>
        <begin position="1"/>
        <end position="55"/>
    </location>
</feature>
<protein>
    <submittedName>
        <fullName evidence="5">ATR-interacting protein</fullName>
    </submittedName>
</protein>
<dbReference type="PANTHER" id="PTHR28594:SF1">
    <property type="entry name" value="ATR-INTERACTING PROTEIN"/>
    <property type="match status" value="1"/>
</dbReference>
<accession>A0ABQ0F665</accession>
<name>A0ABQ0F665_APOSI</name>
<evidence type="ECO:0000256" key="3">
    <source>
        <dbReference type="SAM" id="Phobius"/>
    </source>
</evidence>
<dbReference type="InterPro" id="IPR012337">
    <property type="entry name" value="RNaseH-like_sf"/>
</dbReference>
<dbReference type="PANTHER" id="PTHR28594">
    <property type="entry name" value="ATR-INTERACTING PROTEIN"/>
    <property type="match status" value="1"/>
</dbReference>
<gene>
    <name evidence="5" type="ORF">APTSU1_000994600</name>
</gene>
<dbReference type="InterPro" id="IPR036397">
    <property type="entry name" value="RNaseH_sf"/>
</dbReference>
<evidence type="ECO:0000313" key="6">
    <source>
        <dbReference type="Proteomes" id="UP001623349"/>
    </source>
</evidence>
<dbReference type="InterPro" id="IPR013520">
    <property type="entry name" value="Ribonucl_H"/>
</dbReference>
<feature type="domain" description="Exonuclease" evidence="4">
    <location>
        <begin position="813"/>
        <end position="1016"/>
    </location>
</feature>
<keyword evidence="3" id="KW-0812">Transmembrane</keyword>
<keyword evidence="3" id="KW-0472">Membrane</keyword>
<feature type="region of interest" description="Disordered" evidence="2">
    <location>
        <begin position="1050"/>
        <end position="1084"/>
    </location>
</feature>
<evidence type="ECO:0000313" key="5">
    <source>
        <dbReference type="EMBL" id="GAB1294713.1"/>
    </source>
</evidence>
<feature type="coiled-coil region" evidence="1">
    <location>
        <begin position="114"/>
        <end position="141"/>
    </location>
</feature>
<dbReference type="Proteomes" id="UP001623349">
    <property type="component" value="Unassembled WGS sequence"/>
</dbReference>
<reference evidence="5 6" key="1">
    <citation type="submission" date="2024-08" db="EMBL/GenBank/DDBJ databases">
        <title>The draft genome of Apodemus speciosus.</title>
        <authorList>
            <person name="Nabeshima K."/>
            <person name="Suzuki S."/>
            <person name="Onuma M."/>
        </authorList>
    </citation>
    <scope>NUCLEOTIDE SEQUENCE [LARGE SCALE GENOMIC DNA]</scope>
    <source>
        <strain evidence="5">IB14-021</strain>
    </source>
</reference>
<keyword evidence="3" id="KW-1133">Transmembrane helix</keyword>
<dbReference type="SUPFAM" id="SSF53098">
    <property type="entry name" value="Ribonuclease H-like"/>
    <property type="match status" value="1"/>
</dbReference>
<keyword evidence="1" id="KW-0175">Coiled coil</keyword>
<dbReference type="CDD" id="cd06136">
    <property type="entry name" value="TREX1_2"/>
    <property type="match status" value="1"/>
</dbReference>
<organism evidence="5 6">
    <name type="scientific">Apodemus speciosus</name>
    <name type="common">Large Japanese field mouse</name>
    <dbReference type="NCBI Taxonomy" id="105296"/>
    <lineage>
        <taxon>Eukaryota</taxon>
        <taxon>Metazoa</taxon>
        <taxon>Chordata</taxon>
        <taxon>Craniata</taxon>
        <taxon>Vertebrata</taxon>
        <taxon>Euteleostomi</taxon>
        <taxon>Mammalia</taxon>
        <taxon>Eutheria</taxon>
        <taxon>Euarchontoglires</taxon>
        <taxon>Glires</taxon>
        <taxon>Rodentia</taxon>
        <taxon>Myomorpha</taxon>
        <taxon>Muroidea</taxon>
        <taxon>Muridae</taxon>
        <taxon>Murinae</taxon>
        <taxon>Apodemus</taxon>
    </lineage>
</organism>
<evidence type="ECO:0000256" key="1">
    <source>
        <dbReference type="SAM" id="Coils"/>
    </source>
</evidence>
<dbReference type="Gene3D" id="3.30.420.10">
    <property type="entry name" value="Ribonuclease H-like superfamily/Ribonuclease H"/>
    <property type="match status" value="1"/>
</dbReference>
<comment type="caution">
    <text evidence="5">The sequence shown here is derived from an EMBL/GenBank/DDBJ whole genome shotgun (WGS) entry which is preliminary data.</text>
</comment>
<feature type="compositionally biased region" description="Polar residues" evidence="2">
    <location>
        <begin position="420"/>
        <end position="431"/>
    </location>
</feature>
<dbReference type="EMBL" id="BAAFST010000009">
    <property type="protein sequence ID" value="GAB1294713.1"/>
    <property type="molecule type" value="Genomic_DNA"/>
</dbReference>
<dbReference type="SMART" id="SM00479">
    <property type="entry name" value="EXOIII"/>
    <property type="match status" value="1"/>
</dbReference>
<sequence>MAGTPAPNSHRKQSGGLESFPGLSRSIENPPSKRARSFSETTVPDPEDPFGEHAEFTADDLEELDILASQALSQCPVAPRNLSSAHKARRLDGLPNSPLRKNRENTPVKDNFELEILQIQYKELKEKLKAMEEEILIKNGEIKILRDSLHQTESILEEQKRSHFLLEQEKTQALSEKEKEFSRKLQSLQSELQFKDAEMNELRTRLQSNERTNKLAAPSISHVSPRKGSSVVLKSEPCSPHTEAGHTFLVCQEDNKAHSLGGDLTKQEVQQKILADSWMQRKSTQGSVLINLLLKQPLVPGSSLGLCHLLSSCSEVPTGSLLQPPGLSTLPGTSGLRTISSSDGPFSPSALREAQNLAFTGLNLVARTESSHGGDGAGGRVFPLCQLPGAVHLLPLVQFFIGLHCQALQELAPAKKSGSPGDSPTHTSCVSSGVEASPEDSIYSLESFSVASLSVLQHLVCHSEAVVCLLLSGVGTGAAAREGDSMQTCADTVPASMVDACDQTQHPLLKMLLQLMAFSTTPGHFQASVLGQCLKVLVKLAENASSDFLPRFSCVLPVLPQCLSSELPLSCVLLAVKLLSVLVDHDSLVQQLCSHSEGCLLLRLYMYVTSRPDRTASEAQWLQLEQEVVWLLAKLSVQSPCPAAIGSDCQCNVEAVRALTVMLHRQWLTVRRAGGPRTHQQKQTIRCLRDTVLLLHSLSQKDKLFTVHCVEVLHQYDQVMPGVSMLIRALPDVTDCEELPWMTSVLQRLIWKTLRWTVAEGLSIQPQGRRQAYGWAQAVLLPELLLPQQNQCLAAASRLSMGSQALPHGHMQTLIFLDLEATGLPYSQPKVTELCLLAVHRHALENTSVSGGQLPPVPRPPRVVDKLCLCIAPGKACSPGASEITGLSTAELDAHRRQRFNENLANVLRAFLQRQPQPCCLVAHNGDRYDFPLLQAELALLSSNPLDGTFCVDSIAALKALEHASSPSVHGPRKSYSLGSIYTRLYGQAPTDSHTAEGDVLALLSICQWKPQALLQWVDKHAQPFSTVKPMYGTTAATGTSSLRQCAAKAPTPLATARVSPSNGRSRSRQPKDPPPEKVPEAPSREGLLAPLGLLTFLTLAIAILYGLFLASPGQ</sequence>
<feature type="coiled-coil region" evidence="1">
    <location>
        <begin position="171"/>
        <end position="212"/>
    </location>
</feature>